<organism evidence="15 16">
    <name type="scientific">Alcanivorax nanhaiticus</name>
    <dbReference type="NCBI Taxonomy" id="1177154"/>
    <lineage>
        <taxon>Bacteria</taxon>
        <taxon>Pseudomonadati</taxon>
        <taxon>Pseudomonadota</taxon>
        <taxon>Gammaproteobacteria</taxon>
        <taxon>Oceanospirillales</taxon>
        <taxon>Alcanivoracaceae</taxon>
        <taxon>Alcanivorax</taxon>
    </lineage>
</organism>
<keyword evidence="7 12" id="KW-0489">Methyltransferase</keyword>
<dbReference type="EC" id="2.1.1.193" evidence="3 12"/>
<evidence type="ECO:0000256" key="12">
    <source>
        <dbReference type="PIRNR" id="PIRNR015601"/>
    </source>
</evidence>
<evidence type="ECO:0000256" key="4">
    <source>
        <dbReference type="ARBA" id="ARBA00013673"/>
    </source>
</evidence>
<evidence type="ECO:0000313" key="16">
    <source>
        <dbReference type="Proteomes" id="UP000029444"/>
    </source>
</evidence>
<evidence type="ECO:0000256" key="2">
    <source>
        <dbReference type="ARBA" id="ARBA00005528"/>
    </source>
</evidence>
<accession>A0A095UMR8</accession>
<dbReference type="InterPro" id="IPR006700">
    <property type="entry name" value="RsmE"/>
</dbReference>
<proteinExistence type="inferred from homology"/>
<dbReference type="eggNOG" id="COG1385">
    <property type="taxonomic scope" value="Bacteria"/>
</dbReference>
<dbReference type="GO" id="GO:0005737">
    <property type="term" value="C:cytoplasm"/>
    <property type="evidence" value="ECO:0007669"/>
    <property type="project" value="UniProtKB-SubCell"/>
</dbReference>
<dbReference type="SUPFAM" id="SSF75217">
    <property type="entry name" value="alpha/beta knot"/>
    <property type="match status" value="1"/>
</dbReference>
<keyword evidence="16" id="KW-1185">Reference proteome</keyword>
<dbReference type="InterPro" id="IPR029026">
    <property type="entry name" value="tRNA_m1G_MTases_N"/>
</dbReference>
<comment type="subcellular location">
    <subcellularLocation>
        <location evidence="1 12">Cytoplasm</location>
    </subcellularLocation>
</comment>
<dbReference type="PANTHER" id="PTHR30027:SF3">
    <property type="entry name" value="16S RRNA (URACIL(1498)-N(3))-METHYLTRANSFERASE"/>
    <property type="match status" value="1"/>
</dbReference>
<feature type="domain" description="Ribosomal RNA small subunit methyltransferase E methyltransferase" evidence="13">
    <location>
        <begin position="75"/>
        <end position="234"/>
    </location>
</feature>
<dbReference type="GO" id="GO:0070475">
    <property type="term" value="P:rRNA base methylation"/>
    <property type="evidence" value="ECO:0007669"/>
    <property type="project" value="TreeGrafter"/>
</dbReference>
<keyword evidence="9 12" id="KW-0949">S-adenosyl-L-methionine</keyword>
<dbReference type="GO" id="GO:0070042">
    <property type="term" value="F:rRNA (uridine-N3-)-methyltransferase activity"/>
    <property type="evidence" value="ECO:0007669"/>
    <property type="project" value="TreeGrafter"/>
</dbReference>
<gene>
    <name evidence="15" type="ORF">Y5S_03017</name>
</gene>
<comment type="similarity">
    <text evidence="2 12">Belongs to the RNA methyltransferase RsmE family.</text>
</comment>
<dbReference type="PATRIC" id="fig|1177154.3.peg.3058"/>
<dbReference type="EMBL" id="ARXV01000014">
    <property type="protein sequence ID" value="KGD63810.1"/>
    <property type="molecule type" value="Genomic_DNA"/>
</dbReference>
<name>A0A095UMR8_9GAMM</name>
<dbReference type="InterPro" id="IPR046886">
    <property type="entry name" value="RsmE_MTase_dom"/>
</dbReference>
<dbReference type="InterPro" id="IPR046887">
    <property type="entry name" value="RsmE_PUA-like"/>
</dbReference>
<evidence type="ECO:0000313" key="15">
    <source>
        <dbReference type="EMBL" id="KGD63810.1"/>
    </source>
</evidence>
<reference evidence="15 16" key="1">
    <citation type="submission" date="2012-09" db="EMBL/GenBank/DDBJ databases">
        <title>Genome Sequence of alkane-degrading Bacterium Alcanivorax sp. 19-m-6.</title>
        <authorList>
            <person name="Lai Q."/>
            <person name="Shao Z."/>
        </authorList>
    </citation>
    <scope>NUCLEOTIDE SEQUENCE [LARGE SCALE GENOMIC DNA]</scope>
    <source>
        <strain evidence="15 16">19-m-6</strain>
    </source>
</reference>
<dbReference type="STRING" id="1177154.Y5S_03017"/>
<dbReference type="AlphaFoldDB" id="A0A095UMR8"/>
<dbReference type="Gene3D" id="3.40.1280.10">
    <property type="match status" value="1"/>
</dbReference>
<dbReference type="OrthoDB" id="9815641at2"/>
<evidence type="ECO:0000256" key="9">
    <source>
        <dbReference type="ARBA" id="ARBA00022691"/>
    </source>
</evidence>
<evidence type="ECO:0000256" key="3">
    <source>
        <dbReference type="ARBA" id="ARBA00012328"/>
    </source>
</evidence>
<evidence type="ECO:0000259" key="13">
    <source>
        <dbReference type="Pfam" id="PF04452"/>
    </source>
</evidence>
<dbReference type="CDD" id="cd18084">
    <property type="entry name" value="RsmE-like"/>
    <property type="match status" value="1"/>
</dbReference>
<evidence type="ECO:0000259" key="14">
    <source>
        <dbReference type="Pfam" id="PF20260"/>
    </source>
</evidence>
<dbReference type="Pfam" id="PF20260">
    <property type="entry name" value="PUA_4"/>
    <property type="match status" value="1"/>
</dbReference>
<dbReference type="SUPFAM" id="SSF88697">
    <property type="entry name" value="PUA domain-like"/>
    <property type="match status" value="1"/>
</dbReference>
<dbReference type="InterPro" id="IPR029028">
    <property type="entry name" value="Alpha/beta_knot_MTases"/>
</dbReference>
<comment type="function">
    <text evidence="10 12">Specifically methylates the N3 position of the uracil ring of uridine 1498 (m3U1498) in 16S rRNA. Acts on the fully assembled 30S ribosomal subunit.</text>
</comment>
<keyword evidence="8 12" id="KW-0808">Transferase</keyword>
<keyword evidence="5 12" id="KW-0963">Cytoplasm</keyword>
<dbReference type="PANTHER" id="PTHR30027">
    <property type="entry name" value="RIBOSOMAL RNA SMALL SUBUNIT METHYLTRANSFERASE E"/>
    <property type="match status" value="1"/>
</dbReference>
<comment type="catalytic activity">
    <reaction evidence="11 12">
        <text>uridine(1498) in 16S rRNA + S-adenosyl-L-methionine = N(3)-methyluridine(1498) in 16S rRNA + S-adenosyl-L-homocysteine + H(+)</text>
        <dbReference type="Rhea" id="RHEA:42920"/>
        <dbReference type="Rhea" id="RHEA-COMP:10283"/>
        <dbReference type="Rhea" id="RHEA-COMP:10284"/>
        <dbReference type="ChEBI" id="CHEBI:15378"/>
        <dbReference type="ChEBI" id="CHEBI:57856"/>
        <dbReference type="ChEBI" id="CHEBI:59789"/>
        <dbReference type="ChEBI" id="CHEBI:65315"/>
        <dbReference type="ChEBI" id="CHEBI:74502"/>
        <dbReference type="EC" id="2.1.1.193"/>
    </reaction>
</comment>
<feature type="domain" description="Ribosomal RNA small subunit methyltransferase E PUA-like" evidence="14">
    <location>
        <begin position="22"/>
        <end position="66"/>
    </location>
</feature>
<evidence type="ECO:0000256" key="1">
    <source>
        <dbReference type="ARBA" id="ARBA00004496"/>
    </source>
</evidence>
<evidence type="ECO:0000256" key="10">
    <source>
        <dbReference type="ARBA" id="ARBA00025699"/>
    </source>
</evidence>
<evidence type="ECO:0000256" key="7">
    <source>
        <dbReference type="ARBA" id="ARBA00022603"/>
    </source>
</evidence>
<dbReference type="Pfam" id="PF04452">
    <property type="entry name" value="Methyltrans_RNA"/>
    <property type="match status" value="1"/>
</dbReference>
<dbReference type="RefSeq" id="WP_035234165.1">
    <property type="nucleotide sequence ID" value="NZ_ARXV01000014.1"/>
</dbReference>
<dbReference type="Proteomes" id="UP000029444">
    <property type="component" value="Unassembled WGS sequence"/>
</dbReference>
<protein>
    <recommendedName>
        <fullName evidence="4 12">Ribosomal RNA small subunit methyltransferase E</fullName>
        <ecNumber evidence="3 12">2.1.1.193</ecNumber>
    </recommendedName>
</protein>
<comment type="caution">
    <text evidence="15">The sequence shown here is derived from an EMBL/GenBank/DDBJ whole genome shotgun (WGS) entry which is preliminary data.</text>
</comment>
<evidence type="ECO:0000256" key="5">
    <source>
        <dbReference type="ARBA" id="ARBA00022490"/>
    </source>
</evidence>
<dbReference type="InterPro" id="IPR015947">
    <property type="entry name" value="PUA-like_sf"/>
</dbReference>
<evidence type="ECO:0000256" key="11">
    <source>
        <dbReference type="ARBA" id="ARBA00047944"/>
    </source>
</evidence>
<dbReference type="PIRSF" id="PIRSF015601">
    <property type="entry name" value="MTase_slr0722"/>
    <property type="match status" value="1"/>
</dbReference>
<evidence type="ECO:0000256" key="6">
    <source>
        <dbReference type="ARBA" id="ARBA00022552"/>
    </source>
</evidence>
<dbReference type="NCBIfam" id="TIGR00046">
    <property type="entry name" value="RsmE family RNA methyltransferase"/>
    <property type="match status" value="1"/>
</dbReference>
<sequence>MSRRFFDDQEFQSDQLVELGAAASHHIGKVLRMAEGDAIEVFNGRGGEWQARIDTITKKSVTVELLAFNEANRTPPLSVTVALPMIKGDRMDYAIQKATEMGAAKIVVLDTERCEVRLKGERADKKLGQWQAIAISACEQCGLNIPPTVCGVENLKSWLGSALPAGKLIAHPGEKAFDPAVLTRGESLVLLTGPEGGFSEEELAMAQEAGFTPFALGERVLRAETAPVALLAALWAWLG</sequence>
<dbReference type="NCBIfam" id="NF008692">
    <property type="entry name" value="PRK11713.1-5"/>
    <property type="match status" value="1"/>
</dbReference>
<keyword evidence="6 12" id="KW-0698">rRNA processing</keyword>
<evidence type="ECO:0000256" key="8">
    <source>
        <dbReference type="ARBA" id="ARBA00022679"/>
    </source>
</evidence>